<evidence type="ECO:0000313" key="2">
    <source>
        <dbReference type="Proteomes" id="UP000387223"/>
    </source>
</evidence>
<proteinExistence type="predicted"/>
<organism evidence="1 2">
    <name type="scientific">Marinobacter salsuginis</name>
    <dbReference type="NCBI Taxonomy" id="418719"/>
    <lineage>
        <taxon>Bacteria</taxon>
        <taxon>Pseudomonadati</taxon>
        <taxon>Pseudomonadota</taxon>
        <taxon>Gammaproteobacteria</taxon>
        <taxon>Pseudomonadales</taxon>
        <taxon>Marinobacteraceae</taxon>
        <taxon>Marinobacter</taxon>
    </lineage>
</organism>
<comment type="caution">
    <text evidence="1">The sequence shown here is derived from an EMBL/GenBank/DDBJ whole genome shotgun (WGS) entry which is preliminary data.</text>
</comment>
<gene>
    <name evidence="1" type="ORF">MSSD14B_28010</name>
</gene>
<dbReference type="RefSeq" id="WP_153637323.1">
    <property type="nucleotide sequence ID" value="NZ_BGZI01000020.1"/>
</dbReference>
<sequence>MDEELRELIIEFLKENLTLDLDTKTNYSGGMDGGPLYEDSKTLKLLIDGEVISEIGL</sequence>
<reference evidence="1 2" key="1">
    <citation type="journal article" date="2019" name="J. Gen. Appl. Microbiol.">
        <title>Aerobic degradation of cis-dichloroethene by the marine bacterium Marinobacter salsuginis strain 5N-3.</title>
        <authorList>
            <person name="Inoue Y."/>
            <person name="Fukunaga Y."/>
            <person name="Katsumata H."/>
            <person name="Ohji S."/>
            <person name="Hosoyama A."/>
            <person name="Mori K."/>
            <person name="Ando K."/>
        </authorList>
    </citation>
    <scope>NUCLEOTIDE SEQUENCE [LARGE SCALE GENOMIC DNA]</scope>
    <source>
        <strain evidence="1 2">NBRC 109114</strain>
    </source>
</reference>
<dbReference type="Proteomes" id="UP000387223">
    <property type="component" value="Unassembled WGS sequence"/>
</dbReference>
<dbReference type="EMBL" id="BGZI01000020">
    <property type="protein sequence ID" value="GBO89133.1"/>
    <property type="molecule type" value="Genomic_DNA"/>
</dbReference>
<dbReference type="AlphaFoldDB" id="A0A5M3Q1T0"/>
<accession>A0A5M3Q1T0</accession>
<protein>
    <submittedName>
        <fullName evidence="1">Uncharacterized protein</fullName>
    </submittedName>
</protein>
<name>A0A5M3Q1T0_9GAMM</name>
<evidence type="ECO:0000313" key="1">
    <source>
        <dbReference type="EMBL" id="GBO89133.1"/>
    </source>
</evidence>